<protein>
    <recommendedName>
        <fullName evidence="4">UrcA family protein</fullName>
    </recommendedName>
</protein>
<feature type="signal peptide" evidence="1">
    <location>
        <begin position="1"/>
        <end position="16"/>
    </location>
</feature>
<sequence>MICVGLLIMWCGAAEAAPAPAIRCPPLAVYSKRDQQAAAREVRAMPHGSRAARLIADYGTLRARCRAIAGGDGSGR</sequence>
<keyword evidence="3" id="KW-1185">Reference proteome</keyword>
<dbReference type="Proteomes" id="UP000248148">
    <property type="component" value="Unassembled WGS sequence"/>
</dbReference>
<dbReference type="EMBL" id="QJTI01000002">
    <property type="protein sequence ID" value="PYF05054.1"/>
    <property type="molecule type" value="Genomic_DNA"/>
</dbReference>
<dbReference type="AlphaFoldDB" id="A0A318TK85"/>
<keyword evidence="1" id="KW-0732">Signal</keyword>
<evidence type="ECO:0000313" key="2">
    <source>
        <dbReference type="EMBL" id="PYF05054.1"/>
    </source>
</evidence>
<name>A0A318TK85_9BRAD</name>
<gene>
    <name evidence="2" type="ORF">BJ122_102280</name>
</gene>
<proteinExistence type="predicted"/>
<evidence type="ECO:0008006" key="4">
    <source>
        <dbReference type="Google" id="ProtNLM"/>
    </source>
</evidence>
<evidence type="ECO:0000256" key="1">
    <source>
        <dbReference type="SAM" id="SignalP"/>
    </source>
</evidence>
<feature type="chain" id="PRO_5016436894" description="UrcA family protein" evidence="1">
    <location>
        <begin position="17"/>
        <end position="76"/>
    </location>
</feature>
<accession>A0A318TK85</accession>
<evidence type="ECO:0000313" key="3">
    <source>
        <dbReference type="Proteomes" id="UP000248148"/>
    </source>
</evidence>
<reference evidence="2 3" key="1">
    <citation type="submission" date="2018-06" db="EMBL/GenBank/DDBJ databases">
        <title>Genomic Encyclopedia of Archaeal and Bacterial Type Strains, Phase II (KMG-II): from individual species to whole genera.</title>
        <authorList>
            <person name="Goeker M."/>
        </authorList>
    </citation>
    <scope>NUCLEOTIDE SEQUENCE [LARGE SCALE GENOMIC DNA]</scope>
    <source>
        <strain evidence="2 3">JCM 11668</strain>
    </source>
</reference>
<comment type="caution">
    <text evidence="2">The sequence shown here is derived from an EMBL/GenBank/DDBJ whole genome shotgun (WGS) entry which is preliminary data.</text>
</comment>
<organism evidence="2 3">
    <name type="scientific">Rhodopseudomonas faecalis</name>
    <dbReference type="NCBI Taxonomy" id="99655"/>
    <lineage>
        <taxon>Bacteria</taxon>
        <taxon>Pseudomonadati</taxon>
        <taxon>Pseudomonadota</taxon>
        <taxon>Alphaproteobacteria</taxon>
        <taxon>Hyphomicrobiales</taxon>
        <taxon>Nitrobacteraceae</taxon>
        <taxon>Rhodopseudomonas</taxon>
    </lineage>
</organism>